<organism evidence="2 3">
    <name type="scientific">Siculibacillus lacustris</name>
    <dbReference type="NCBI Taxonomy" id="1549641"/>
    <lineage>
        <taxon>Bacteria</taxon>
        <taxon>Pseudomonadati</taxon>
        <taxon>Pseudomonadota</taxon>
        <taxon>Alphaproteobacteria</taxon>
        <taxon>Hyphomicrobiales</taxon>
        <taxon>Ancalomicrobiaceae</taxon>
        <taxon>Siculibacillus</taxon>
    </lineage>
</organism>
<dbReference type="RefSeq" id="WP_131308313.1">
    <property type="nucleotide sequence ID" value="NZ_SJFN01000010.1"/>
</dbReference>
<dbReference type="Pfam" id="PF09836">
    <property type="entry name" value="DUF2063"/>
    <property type="match status" value="1"/>
</dbReference>
<evidence type="ECO:0000259" key="1">
    <source>
        <dbReference type="Pfam" id="PF09836"/>
    </source>
</evidence>
<evidence type="ECO:0000313" key="3">
    <source>
        <dbReference type="Proteomes" id="UP000292781"/>
    </source>
</evidence>
<dbReference type="InterPro" id="IPR018640">
    <property type="entry name" value="DUF2063"/>
</dbReference>
<proteinExistence type="predicted"/>
<reference evidence="2 3" key="1">
    <citation type="submission" date="2019-02" db="EMBL/GenBank/DDBJ databases">
        <title>Siculibacillus lacustris gen. nov., sp. nov., a new rosette-forming bacterium isolated from a freshwater crater lake (Lake St. Ana, Romania).</title>
        <authorList>
            <person name="Felfoldi T."/>
            <person name="Marton Z."/>
            <person name="Szabo A."/>
            <person name="Mentes A."/>
            <person name="Boka K."/>
            <person name="Marialigeti K."/>
            <person name="Mathe I."/>
            <person name="Koncz M."/>
            <person name="Schumann P."/>
            <person name="Toth E."/>
        </authorList>
    </citation>
    <scope>NUCLEOTIDE SEQUENCE [LARGE SCALE GENOMIC DNA]</scope>
    <source>
        <strain evidence="2 3">SA-279</strain>
    </source>
</reference>
<protein>
    <submittedName>
        <fullName evidence="2">DUF2063 domain-containing protein</fullName>
    </submittedName>
</protein>
<evidence type="ECO:0000313" key="2">
    <source>
        <dbReference type="EMBL" id="TBW38759.1"/>
    </source>
</evidence>
<gene>
    <name evidence="2" type="ORF">EYW49_08695</name>
</gene>
<keyword evidence="3" id="KW-1185">Reference proteome</keyword>
<dbReference type="OrthoDB" id="4146344at2"/>
<dbReference type="EMBL" id="SJFN01000010">
    <property type="protein sequence ID" value="TBW38759.1"/>
    <property type="molecule type" value="Genomic_DNA"/>
</dbReference>
<accession>A0A4Q9VT74</accession>
<comment type="caution">
    <text evidence="2">The sequence shown here is derived from an EMBL/GenBank/DDBJ whole genome shotgun (WGS) entry which is preliminary data.</text>
</comment>
<dbReference type="Proteomes" id="UP000292781">
    <property type="component" value="Unassembled WGS sequence"/>
</dbReference>
<sequence>MPPHEIQAAFAAALIDTERPPPEGLIGRDGGPVARRFAVHRAARLAGLIGALEVRHPVVARLVGDAFFTAMAQAFVAAHPPASPLLLAWGDDLPAFLGRFRPSARIPYLADVARLESAWARAHHAAEAVALTPAALDALAPPDRQAATIVAHPSVGLVASDHPVVSIWLAHRRDGDPQPPAAWVGEAALVVRPEAEVRVHRLTPGAHALAAALLAGASVAAATAAAKAADESCDADAALADLVQFGAVTGFTSADPADRRL</sequence>
<name>A0A4Q9VT74_9HYPH</name>
<dbReference type="AlphaFoldDB" id="A0A4Q9VT74"/>
<feature type="domain" description="Putative DNA-binding" evidence="1">
    <location>
        <begin position="5"/>
        <end position="97"/>
    </location>
</feature>